<evidence type="ECO:0000256" key="5">
    <source>
        <dbReference type="ARBA" id="ARBA00022679"/>
    </source>
</evidence>
<evidence type="ECO:0000313" key="16">
    <source>
        <dbReference type="Proteomes" id="UP001499930"/>
    </source>
</evidence>
<dbReference type="SUPFAM" id="SSF55874">
    <property type="entry name" value="ATPase domain of HSP90 chaperone/DNA topoisomerase II/histidine kinase"/>
    <property type="match status" value="1"/>
</dbReference>
<evidence type="ECO:0000256" key="12">
    <source>
        <dbReference type="SAM" id="MobiDB-lite"/>
    </source>
</evidence>
<keyword evidence="13" id="KW-0472">Membrane</keyword>
<keyword evidence="11" id="KW-0902">Two-component regulatory system</keyword>
<dbReference type="InterPro" id="IPR013587">
    <property type="entry name" value="Nitrate/nitrite_sensing"/>
</dbReference>
<dbReference type="Gene3D" id="3.30.565.10">
    <property type="entry name" value="Histidine kinase-like ATPase, C-terminal domain"/>
    <property type="match status" value="1"/>
</dbReference>
<keyword evidence="7" id="KW-0547">Nucleotide-binding</keyword>
<proteinExistence type="predicted"/>
<keyword evidence="16" id="KW-1185">Reference proteome</keyword>
<dbReference type="InterPro" id="IPR050980">
    <property type="entry name" value="2C_sensor_his_kinase"/>
</dbReference>
<evidence type="ECO:0000256" key="13">
    <source>
        <dbReference type="SAM" id="Phobius"/>
    </source>
</evidence>
<keyword evidence="4" id="KW-0597">Phosphoprotein</keyword>
<reference evidence="16" key="1">
    <citation type="journal article" date="2019" name="Int. J. Syst. Evol. Microbiol.">
        <title>The Global Catalogue of Microorganisms (GCM) 10K type strain sequencing project: providing services to taxonomists for standard genome sequencing and annotation.</title>
        <authorList>
            <consortium name="The Broad Institute Genomics Platform"/>
            <consortium name="The Broad Institute Genome Sequencing Center for Infectious Disease"/>
            <person name="Wu L."/>
            <person name="Ma J."/>
        </authorList>
    </citation>
    <scope>NUCLEOTIDE SEQUENCE [LARGE SCALE GENOMIC DNA]</scope>
    <source>
        <strain evidence="16">JCM 3106</strain>
    </source>
</reference>
<dbReference type="InterPro" id="IPR036890">
    <property type="entry name" value="HATPase_C_sf"/>
</dbReference>
<dbReference type="SMART" id="SM00387">
    <property type="entry name" value="HATPase_c"/>
    <property type="match status" value="1"/>
</dbReference>
<dbReference type="InterPro" id="IPR003594">
    <property type="entry name" value="HATPase_dom"/>
</dbReference>
<dbReference type="SMART" id="SM00304">
    <property type="entry name" value="HAMP"/>
    <property type="match status" value="1"/>
</dbReference>
<keyword evidence="5" id="KW-0808">Transferase</keyword>
<sequence>MGSRLLPANWRVRPRLVALILLPTAAAVLLTGLQLTTALSTAGEYRRMSEVASLVQSLGTLSHEMAEERDRTAWYIASGTRARLAQVREQREVVDRSADEVVEAAEALDQSQAARIRTETAQVRRWLDGLPGLRRLMTNDRVLPRAVLGMYSRMIADFITLHDDLGRSGGDERLIGDALALGALSRAKEQVARQRGTLLVSFLDRKFDFDDPADLLGAYRSQQSEENAFRATASAGQIEQFGEVVGGSQIIQANAIRTLVMSLMRENKPLERIGINWNRSAEAWYNAVSAEVNGMRTVERGLSAAVVARSQEMESAEQRSAIISGAAILVLLVLILLITAWVAGTLVRPLRKLRSEALEVAGSRLPETVRVLRESGDHAPDIEVPSIGVVSRDEIGEVARAFDEVHREAIRLAGDEARLRSNINAMFVNLSRRTQSLVERQIDLIDDLEQGEQDEGRLGSLFKLDHLATRMRRNSENLLVLAGQEQNRRWSEPVPLSDVVRASLSEVENYERVNLRVESGTLIIGQAVNDIVHLVAELVENAIFFSPQDTKITVTSNGNEMGAVILAVTDSGIGMSDEELAEANRRLAEPPAVDLSVSRRMGLFVVGRLAMRHGIRVQLRRPDTGGLSAVVLLPAQVVAQATATPAPAMAGQGMSSGSFGSGVPFGSAPTAGPFASMNPDPFGTSQRSDSFGSAERPDPFAAAQNPDPFAAPQNAGSFASVNPDPFAAAQNPDPFASAQNAGSFASVNPDPFAAAQNPDPFASANDPFASAPGAGPFAGAGRTQGGPGQPVPAPVQGQTSADMWSEPVVSASAVEDLWSSPLAPTPAPSFPSAWPEPSSADPWAAQRPEPMDSTQALPAVDYSPTEPEPEEFLPIFAAVGSDWFRTAQQAAPEAEQNHDGEGEPDRSDAEHAAQPVARSAAESRPRPLEQRVRRGPQGLETQNIPQISHSSPQPEQGRPLPQRQPRQVQQPSQAPQQVASQQAASQQASRQADPLGVAPTGRQPWSSPSDQGWAAAEVAKKPVEGGVTGAGLPKRVPKANLVPGAASTAAPAPAAPMPPISAERVRSRLSSFQQGVRQGRAEMSERANAVEGENQQ</sequence>
<dbReference type="Proteomes" id="UP001499930">
    <property type="component" value="Unassembled WGS sequence"/>
</dbReference>
<feature type="domain" description="HAMP" evidence="14">
    <location>
        <begin position="344"/>
        <end position="414"/>
    </location>
</feature>
<dbReference type="EC" id="2.7.13.3" evidence="3"/>
<dbReference type="PROSITE" id="PS50885">
    <property type="entry name" value="HAMP"/>
    <property type="match status" value="1"/>
</dbReference>
<gene>
    <name evidence="15" type="ORF">GCM10017559_07480</name>
</gene>
<evidence type="ECO:0000256" key="8">
    <source>
        <dbReference type="ARBA" id="ARBA00022777"/>
    </source>
</evidence>
<evidence type="ECO:0000256" key="9">
    <source>
        <dbReference type="ARBA" id="ARBA00022840"/>
    </source>
</evidence>
<evidence type="ECO:0000259" key="14">
    <source>
        <dbReference type="PROSITE" id="PS50885"/>
    </source>
</evidence>
<evidence type="ECO:0000256" key="10">
    <source>
        <dbReference type="ARBA" id="ARBA00022989"/>
    </source>
</evidence>
<keyword evidence="10 13" id="KW-1133">Transmembrane helix</keyword>
<evidence type="ECO:0000256" key="2">
    <source>
        <dbReference type="ARBA" id="ARBA00004370"/>
    </source>
</evidence>
<feature type="compositionally biased region" description="Polar residues" evidence="12">
    <location>
        <begin position="737"/>
        <end position="746"/>
    </location>
</feature>
<evidence type="ECO:0000313" key="15">
    <source>
        <dbReference type="EMBL" id="GAA2990008.1"/>
    </source>
</evidence>
<feature type="compositionally biased region" description="Basic and acidic residues" evidence="12">
    <location>
        <begin position="895"/>
        <end position="911"/>
    </location>
</feature>
<feature type="region of interest" description="Disordered" evidence="12">
    <location>
        <begin position="670"/>
        <end position="1096"/>
    </location>
</feature>
<feature type="compositionally biased region" description="Basic and acidic residues" evidence="12">
    <location>
        <begin position="921"/>
        <end position="932"/>
    </location>
</feature>
<evidence type="ECO:0000256" key="7">
    <source>
        <dbReference type="ARBA" id="ARBA00022741"/>
    </source>
</evidence>
<evidence type="ECO:0000256" key="11">
    <source>
        <dbReference type="ARBA" id="ARBA00023012"/>
    </source>
</evidence>
<dbReference type="Pfam" id="PF00672">
    <property type="entry name" value="HAMP"/>
    <property type="match status" value="1"/>
</dbReference>
<dbReference type="RefSeq" id="WP_413224163.1">
    <property type="nucleotide sequence ID" value="NZ_JBLAUZ010000003.1"/>
</dbReference>
<evidence type="ECO:0000256" key="3">
    <source>
        <dbReference type="ARBA" id="ARBA00012438"/>
    </source>
</evidence>
<dbReference type="CDD" id="cd06225">
    <property type="entry name" value="HAMP"/>
    <property type="match status" value="1"/>
</dbReference>
<dbReference type="EMBL" id="BAAAWD010000004">
    <property type="protein sequence ID" value="GAA2990008.1"/>
    <property type="molecule type" value="Genomic_DNA"/>
</dbReference>
<evidence type="ECO:0000256" key="1">
    <source>
        <dbReference type="ARBA" id="ARBA00000085"/>
    </source>
</evidence>
<comment type="caution">
    <text evidence="15">The sequence shown here is derived from an EMBL/GenBank/DDBJ whole genome shotgun (WGS) entry which is preliminary data.</text>
</comment>
<comment type="catalytic activity">
    <reaction evidence="1">
        <text>ATP + protein L-histidine = ADP + protein N-phospho-L-histidine.</text>
        <dbReference type="EC" id="2.7.13.3"/>
    </reaction>
</comment>
<dbReference type="PANTHER" id="PTHR44936:SF9">
    <property type="entry name" value="SENSOR PROTEIN CREC"/>
    <property type="match status" value="1"/>
</dbReference>
<dbReference type="InterPro" id="IPR003660">
    <property type="entry name" value="HAMP_dom"/>
</dbReference>
<keyword evidence="9" id="KW-0067">ATP-binding</keyword>
<dbReference type="Pfam" id="PF08376">
    <property type="entry name" value="NIT"/>
    <property type="match status" value="1"/>
</dbReference>
<name>A0ABP6KAQ1_9ACTN</name>
<organism evidence="15 16">
    <name type="scientific">Streptosporangium longisporum</name>
    <dbReference type="NCBI Taxonomy" id="46187"/>
    <lineage>
        <taxon>Bacteria</taxon>
        <taxon>Bacillati</taxon>
        <taxon>Actinomycetota</taxon>
        <taxon>Actinomycetes</taxon>
        <taxon>Streptosporangiales</taxon>
        <taxon>Streptosporangiaceae</taxon>
        <taxon>Streptosporangium</taxon>
    </lineage>
</organism>
<evidence type="ECO:0000256" key="4">
    <source>
        <dbReference type="ARBA" id="ARBA00022553"/>
    </source>
</evidence>
<comment type="subcellular location">
    <subcellularLocation>
        <location evidence="2">Membrane</location>
    </subcellularLocation>
</comment>
<evidence type="ECO:0000256" key="6">
    <source>
        <dbReference type="ARBA" id="ARBA00022692"/>
    </source>
</evidence>
<dbReference type="Gene3D" id="6.10.340.10">
    <property type="match status" value="1"/>
</dbReference>
<feature type="compositionally biased region" description="Polar residues" evidence="12">
    <location>
        <begin position="939"/>
        <end position="951"/>
    </location>
</feature>
<keyword evidence="8" id="KW-0418">Kinase</keyword>
<protein>
    <recommendedName>
        <fullName evidence="3">histidine kinase</fullName>
        <ecNumber evidence="3">2.7.13.3</ecNumber>
    </recommendedName>
</protein>
<feature type="transmembrane region" description="Helical" evidence="13">
    <location>
        <begin position="321"/>
        <end position="344"/>
    </location>
</feature>
<feature type="compositionally biased region" description="Low complexity" evidence="12">
    <location>
        <begin position="1043"/>
        <end position="1052"/>
    </location>
</feature>
<dbReference type="Pfam" id="PF02518">
    <property type="entry name" value="HATPase_c"/>
    <property type="match status" value="1"/>
</dbReference>
<feature type="compositionally biased region" description="Gly residues" evidence="12">
    <location>
        <begin position="776"/>
        <end position="788"/>
    </location>
</feature>
<keyword evidence="6 13" id="KW-0812">Transmembrane</keyword>
<feature type="compositionally biased region" description="Low complexity" evidence="12">
    <location>
        <begin position="952"/>
        <end position="992"/>
    </location>
</feature>
<accession>A0ABP6KAQ1</accession>
<dbReference type="PANTHER" id="PTHR44936">
    <property type="entry name" value="SENSOR PROTEIN CREC"/>
    <property type="match status" value="1"/>
</dbReference>